<accession>A0A7M7RI66</accession>
<evidence type="ECO:0000256" key="10">
    <source>
        <dbReference type="ARBA" id="ARBA00062046"/>
    </source>
</evidence>
<dbReference type="NCBIfam" id="TIGR00486">
    <property type="entry name" value="YbgI_SA1388"/>
    <property type="match status" value="1"/>
</dbReference>
<name>A0A7M7RI66_STRPU</name>
<keyword evidence="7" id="KW-0007">Acetylation</keyword>
<dbReference type="FunFam" id="3.40.1390.30:FF:000004">
    <property type="entry name" value="NIF3-like protein 1"/>
    <property type="match status" value="1"/>
</dbReference>
<dbReference type="GO" id="GO:0046872">
    <property type="term" value="F:metal ion binding"/>
    <property type="evidence" value="ECO:0007669"/>
    <property type="project" value="UniProtKB-KW"/>
</dbReference>
<dbReference type="GO" id="GO:0005737">
    <property type="term" value="C:cytoplasm"/>
    <property type="evidence" value="ECO:0000318"/>
    <property type="project" value="GO_Central"/>
</dbReference>
<evidence type="ECO:0000256" key="7">
    <source>
        <dbReference type="ARBA" id="ARBA00022990"/>
    </source>
</evidence>
<comment type="similarity">
    <text evidence="3">Belongs to the GTP cyclohydrolase I type 2/NIF3 family.</text>
</comment>
<dbReference type="SUPFAM" id="SSF102705">
    <property type="entry name" value="NIF3 (NGG1p interacting factor 3)-like"/>
    <property type="match status" value="1"/>
</dbReference>
<dbReference type="GO" id="GO:0005634">
    <property type="term" value="C:nucleus"/>
    <property type="evidence" value="ECO:0007669"/>
    <property type="project" value="UniProtKB-SubCell"/>
</dbReference>
<dbReference type="PANTHER" id="PTHR13799:SF13">
    <property type="entry name" value="NIF3-LIKE PROTEIN 1"/>
    <property type="match status" value="1"/>
</dbReference>
<evidence type="ECO:0000256" key="1">
    <source>
        <dbReference type="ARBA" id="ARBA00004123"/>
    </source>
</evidence>
<dbReference type="InterPro" id="IPR002678">
    <property type="entry name" value="DUF34/NIF3"/>
</dbReference>
<dbReference type="PANTHER" id="PTHR13799">
    <property type="entry name" value="NGG1 INTERACTING FACTOR 3"/>
    <property type="match status" value="1"/>
</dbReference>
<keyword evidence="11" id="KW-0479">Metal-binding</keyword>
<dbReference type="GO" id="GO:0006355">
    <property type="term" value="P:regulation of DNA-templated transcription"/>
    <property type="evidence" value="ECO:0007669"/>
    <property type="project" value="UniProtKB-ARBA"/>
</dbReference>
<dbReference type="FunFam" id="3.40.1390.30:FF:000001">
    <property type="entry name" value="GTP cyclohydrolase 1 type 2"/>
    <property type="match status" value="1"/>
</dbReference>
<evidence type="ECO:0000256" key="9">
    <source>
        <dbReference type="ARBA" id="ARBA00059551"/>
    </source>
</evidence>
<comment type="subunit">
    <text evidence="10">Homodimer. Interacts with COPS2. Interacts with THOC7.</text>
</comment>
<dbReference type="InParanoid" id="A0A7M7RI66"/>
<dbReference type="InterPro" id="IPR036069">
    <property type="entry name" value="DUF34/NIF3_sf"/>
</dbReference>
<dbReference type="Pfam" id="PF01784">
    <property type="entry name" value="DUF34_NIF3"/>
    <property type="match status" value="1"/>
</dbReference>
<dbReference type="Proteomes" id="UP000007110">
    <property type="component" value="Unassembled WGS sequence"/>
</dbReference>
<feature type="binding site" evidence="11">
    <location>
        <position position="158"/>
    </location>
    <ligand>
        <name>a divalent metal cation</name>
        <dbReference type="ChEBI" id="CHEBI:60240"/>
        <label>1</label>
    </ligand>
</feature>
<protein>
    <recommendedName>
        <fullName evidence="4">NIF3-like protein 1</fullName>
    </recommendedName>
</protein>
<feature type="binding site" evidence="11">
    <location>
        <position position="196"/>
    </location>
    <ligand>
        <name>a divalent metal cation</name>
        <dbReference type="ChEBI" id="CHEBI:60240"/>
        <label>1</label>
    </ligand>
</feature>
<evidence type="ECO:0000313" key="12">
    <source>
        <dbReference type="EnsemblMetazoa" id="XP_793836"/>
    </source>
</evidence>
<feature type="binding site" evidence="11">
    <location>
        <position position="401"/>
    </location>
    <ligand>
        <name>a divalent metal cation</name>
        <dbReference type="ChEBI" id="CHEBI:60240"/>
        <label>1</label>
    </ligand>
</feature>
<keyword evidence="8" id="KW-0539">Nucleus</keyword>
<dbReference type="CTD" id="60491"/>
<evidence type="ECO:0000256" key="11">
    <source>
        <dbReference type="PIRSR" id="PIRSR602678-1"/>
    </source>
</evidence>
<comment type="subcellular location">
    <subcellularLocation>
        <location evidence="2">Cytoplasm</location>
    </subcellularLocation>
    <subcellularLocation>
        <location evidence="1">Nucleus</location>
    </subcellularLocation>
</comment>
<dbReference type="OMA" id="KYHEFFD"/>
<dbReference type="GO" id="GO:0005739">
    <property type="term" value="C:mitochondrion"/>
    <property type="evidence" value="ECO:0000318"/>
    <property type="project" value="GO_Central"/>
</dbReference>
<evidence type="ECO:0000256" key="6">
    <source>
        <dbReference type="ARBA" id="ARBA00022553"/>
    </source>
</evidence>
<evidence type="ECO:0000256" key="4">
    <source>
        <dbReference type="ARBA" id="ARBA00019069"/>
    </source>
</evidence>
<dbReference type="KEGG" id="spu:589089"/>
<dbReference type="OrthoDB" id="3345469at2759"/>
<dbReference type="AlphaFoldDB" id="A0A7M7RI66"/>
<reference evidence="12" key="2">
    <citation type="submission" date="2021-01" db="UniProtKB">
        <authorList>
            <consortium name="EnsemblMetazoa"/>
        </authorList>
    </citation>
    <scope>IDENTIFICATION</scope>
</reference>
<dbReference type="RefSeq" id="XP_793836.3">
    <property type="nucleotide sequence ID" value="XM_788743.5"/>
</dbReference>
<keyword evidence="6" id="KW-0597">Phosphoprotein</keyword>
<evidence type="ECO:0000313" key="13">
    <source>
        <dbReference type="Proteomes" id="UP000007110"/>
    </source>
</evidence>
<keyword evidence="5" id="KW-0963">Cytoplasm</keyword>
<evidence type="ECO:0000256" key="2">
    <source>
        <dbReference type="ARBA" id="ARBA00004496"/>
    </source>
</evidence>
<proteinExistence type="inferred from homology"/>
<feature type="binding site" evidence="11">
    <location>
        <position position="405"/>
    </location>
    <ligand>
        <name>a divalent metal cation</name>
        <dbReference type="ChEBI" id="CHEBI:60240"/>
        <label>1</label>
    </ligand>
</feature>
<evidence type="ECO:0000256" key="5">
    <source>
        <dbReference type="ARBA" id="ARBA00022490"/>
    </source>
</evidence>
<dbReference type="GeneID" id="589089"/>
<organism evidence="12 13">
    <name type="scientific">Strongylocentrotus purpuratus</name>
    <name type="common">Purple sea urchin</name>
    <dbReference type="NCBI Taxonomy" id="7668"/>
    <lineage>
        <taxon>Eukaryota</taxon>
        <taxon>Metazoa</taxon>
        <taxon>Echinodermata</taxon>
        <taxon>Eleutherozoa</taxon>
        <taxon>Echinozoa</taxon>
        <taxon>Echinoidea</taxon>
        <taxon>Euechinoidea</taxon>
        <taxon>Echinacea</taxon>
        <taxon>Camarodonta</taxon>
        <taxon>Echinidea</taxon>
        <taxon>Strongylocentrotidae</taxon>
        <taxon>Strongylocentrotus</taxon>
    </lineage>
</organism>
<keyword evidence="13" id="KW-1185">Reference proteome</keyword>
<evidence type="ECO:0000256" key="8">
    <source>
        <dbReference type="ARBA" id="ARBA00023242"/>
    </source>
</evidence>
<reference evidence="13" key="1">
    <citation type="submission" date="2015-02" db="EMBL/GenBank/DDBJ databases">
        <title>Genome sequencing for Strongylocentrotus purpuratus.</title>
        <authorList>
            <person name="Murali S."/>
            <person name="Liu Y."/>
            <person name="Vee V."/>
            <person name="English A."/>
            <person name="Wang M."/>
            <person name="Skinner E."/>
            <person name="Han Y."/>
            <person name="Muzny D.M."/>
            <person name="Worley K.C."/>
            <person name="Gibbs R.A."/>
        </authorList>
    </citation>
    <scope>NUCLEOTIDE SEQUENCE</scope>
</reference>
<comment type="function">
    <text evidence="9">May function as a transcriptional corepressor through its interaction with COPS2, negatively regulating the expression of genes involved in neuronal differentiation.</text>
</comment>
<dbReference type="Gene3D" id="3.40.1390.30">
    <property type="entry name" value="NIF3 (NGG1p interacting factor 3)-like"/>
    <property type="match status" value="2"/>
</dbReference>
<evidence type="ECO:0000256" key="3">
    <source>
        <dbReference type="ARBA" id="ARBA00006964"/>
    </source>
</evidence>
<sequence length="439" mass="47677">MTSRTTTTTVCRSIQPTLARWSSSHHAFSASPSLSLAHDSACCIYDTRHALALGQTRQQTRGLNCCYKSTPYDLASKHILGRSFASTARNNAMDLKRVVSLLEDFAPTSLAGSWDNVGLLVEPTPPHTVSTVCLTNDLTEEVLDEAIEKQTDLILSYHPPIFVPLKRLRQRNVKERIVVRAVEKRIAIYSPHTACDAVEGGVNDWLVEGLGDTSSNKPLEPCLDVKNGDDFSICVMAPQTDVETVEATLQKMSGAHNVTCIVTNNSNYQITCSCKKSDLGNILSLVQSRFDVDQASLKITQLTKAPMAITGVGRMATLQAPAPVSTMVKRIKTHLMLEHVQIALGQGKTLDSEISTVGICAGSGSSVLNGLKADMFLTGEMSHHDLLAAVAEGTTVVVCNHSNTERGYLHVLQGKLTSMCENKIKVFVSEKDRDPLEVV</sequence>
<dbReference type="EnsemblMetazoa" id="XM_788743">
    <property type="protein sequence ID" value="XP_793836"/>
    <property type="gene ID" value="LOC589089"/>
</dbReference>